<organism evidence="10 11">
    <name type="scientific">Tagetes erecta</name>
    <name type="common">African marigold</name>
    <dbReference type="NCBI Taxonomy" id="13708"/>
    <lineage>
        <taxon>Eukaryota</taxon>
        <taxon>Viridiplantae</taxon>
        <taxon>Streptophyta</taxon>
        <taxon>Embryophyta</taxon>
        <taxon>Tracheophyta</taxon>
        <taxon>Spermatophyta</taxon>
        <taxon>Magnoliopsida</taxon>
        <taxon>eudicotyledons</taxon>
        <taxon>Gunneridae</taxon>
        <taxon>Pentapetalae</taxon>
        <taxon>asterids</taxon>
        <taxon>campanulids</taxon>
        <taxon>Asterales</taxon>
        <taxon>Asteraceae</taxon>
        <taxon>Asteroideae</taxon>
        <taxon>Heliantheae alliance</taxon>
        <taxon>Tageteae</taxon>
        <taxon>Tagetes</taxon>
    </lineage>
</organism>
<evidence type="ECO:0000256" key="6">
    <source>
        <dbReference type="SAM" id="Coils"/>
    </source>
</evidence>
<gene>
    <name evidence="10" type="ORF">QVD17_39270</name>
</gene>
<dbReference type="Pfam" id="PF22936">
    <property type="entry name" value="Pol_BBD"/>
    <property type="match status" value="1"/>
</dbReference>
<dbReference type="GO" id="GO:0006508">
    <property type="term" value="P:proteolysis"/>
    <property type="evidence" value="ECO:0007669"/>
    <property type="project" value="UniProtKB-KW"/>
</dbReference>
<dbReference type="PANTHER" id="PTHR42648">
    <property type="entry name" value="TRANSPOSASE, PUTATIVE-RELATED"/>
    <property type="match status" value="1"/>
</dbReference>
<keyword evidence="1" id="KW-0645">Protease</keyword>
<dbReference type="PANTHER" id="PTHR42648:SF32">
    <property type="entry name" value="RIBONUCLEASE H-LIKE DOMAIN, GAG-PRE-INTEGRASE DOMAIN PROTEIN-RELATED"/>
    <property type="match status" value="1"/>
</dbReference>
<dbReference type="Pfam" id="PF00098">
    <property type="entry name" value="zf-CCHC"/>
    <property type="match status" value="1"/>
</dbReference>
<evidence type="ECO:0000313" key="11">
    <source>
        <dbReference type="Proteomes" id="UP001229421"/>
    </source>
</evidence>
<dbReference type="SMART" id="SM00343">
    <property type="entry name" value="ZnF_C2HC"/>
    <property type="match status" value="1"/>
</dbReference>
<evidence type="ECO:0000259" key="8">
    <source>
        <dbReference type="PROSITE" id="PS50158"/>
    </source>
</evidence>
<dbReference type="Gene3D" id="4.10.60.10">
    <property type="entry name" value="Zinc finger, CCHC-type"/>
    <property type="match status" value="1"/>
</dbReference>
<feature type="domain" description="CCHC-type" evidence="8">
    <location>
        <begin position="371"/>
        <end position="386"/>
    </location>
</feature>
<evidence type="ECO:0000256" key="7">
    <source>
        <dbReference type="SAM" id="MobiDB-lite"/>
    </source>
</evidence>
<dbReference type="Pfam" id="PF00665">
    <property type="entry name" value="rve"/>
    <property type="match status" value="1"/>
</dbReference>
<dbReference type="Gene3D" id="3.30.420.10">
    <property type="entry name" value="Ribonuclease H-like superfamily/Ribonuclease H"/>
    <property type="match status" value="1"/>
</dbReference>
<dbReference type="InterPro" id="IPR036397">
    <property type="entry name" value="RNaseH_sf"/>
</dbReference>
<dbReference type="Pfam" id="PF07727">
    <property type="entry name" value="RVT_2"/>
    <property type="match status" value="1"/>
</dbReference>
<dbReference type="InterPro" id="IPR001878">
    <property type="entry name" value="Znf_CCHC"/>
</dbReference>
<evidence type="ECO:0000259" key="9">
    <source>
        <dbReference type="PROSITE" id="PS50994"/>
    </source>
</evidence>
<dbReference type="SUPFAM" id="SSF53098">
    <property type="entry name" value="Ribonuclease H-like"/>
    <property type="match status" value="1"/>
</dbReference>
<accession>A0AAD8JN93</accession>
<evidence type="ECO:0000313" key="10">
    <source>
        <dbReference type="EMBL" id="KAK1407649.1"/>
    </source>
</evidence>
<evidence type="ECO:0000256" key="3">
    <source>
        <dbReference type="ARBA" id="ARBA00022750"/>
    </source>
</evidence>
<keyword evidence="5" id="KW-0863">Zinc-finger</keyword>
<evidence type="ECO:0000256" key="5">
    <source>
        <dbReference type="PROSITE-ProRule" id="PRU00047"/>
    </source>
</evidence>
<protein>
    <submittedName>
        <fullName evidence="10">Uncharacterized protein</fullName>
    </submittedName>
</protein>
<dbReference type="InterPro" id="IPR036875">
    <property type="entry name" value="Znf_CCHC_sf"/>
</dbReference>
<feature type="compositionally biased region" description="Low complexity" evidence="7">
    <location>
        <begin position="1320"/>
        <end position="1367"/>
    </location>
</feature>
<dbReference type="PROSITE" id="PS50158">
    <property type="entry name" value="ZF_CCHC"/>
    <property type="match status" value="1"/>
</dbReference>
<dbReference type="GO" id="GO:0008270">
    <property type="term" value="F:zinc ion binding"/>
    <property type="evidence" value="ECO:0007669"/>
    <property type="project" value="UniProtKB-KW"/>
</dbReference>
<evidence type="ECO:0000256" key="1">
    <source>
        <dbReference type="ARBA" id="ARBA00022670"/>
    </source>
</evidence>
<proteinExistence type="predicted"/>
<dbReference type="SUPFAM" id="SSF56672">
    <property type="entry name" value="DNA/RNA polymerases"/>
    <property type="match status" value="1"/>
</dbReference>
<dbReference type="CDD" id="cd09272">
    <property type="entry name" value="RNase_HI_RT_Ty1"/>
    <property type="match status" value="1"/>
</dbReference>
<feature type="compositionally biased region" description="Low complexity" evidence="7">
    <location>
        <begin position="1291"/>
        <end position="1310"/>
    </location>
</feature>
<feature type="coiled-coil region" evidence="6">
    <location>
        <begin position="493"/>
        <end position="520"/>
    </location>
</feature>
<keyword evidence="11" id="KW-1185">Reference proteome</keyword>
<dbReference type="Proteomes" id="UP001229421">
    <property type="component" value="Unassembled WGS sequence"/>
</dbReference>
<keyword evidence="5" id="KW-0862">Zinc</keyword>
<dbReference type="InterPro" id="IPR039537">
    <property type="entry name" value="Retrotran_Ty1/copia-like"/>
</dbReference>
<dbReference type="InterPro" id="IPR043502">
    <property type="entry name" value="DNA/RNA_pol_sf"/>
</dbReference>
<evidence type="ECO:0000256" key="2">
    <source>
        <dbReference type="ARBA" id="ARBA00022723"/>
    </source>
</evidence>
<dbReference type="Pfam" id="PF25597">
    <property type="entry name" value="SH3_retrovirus"/>
    <property type="match status" value="1"/>
</dbReference>
<dbReference type="InterPro" id="IPR057670">
    <property type="entry name" value="SH3_retrovirus"/>
</dbReference>
<dbReference type="GO" id="GO:0015074">
    <property type="term" value="P:DNA integration"/>
    <property type="evidence" value="ECO:0007669"/>
    <property type="project" value="InterPro"/>
</dbReference>
<dbReference type="InterPro" id="IPR001584">
    <property type="entry name" value="Integrase_cat-core"/>
</dbReference>
<dbReference type="EMBL" id="JAUHHV010000011">
    <property type="protein sequence ID" value="KAK1407649.1"/>
    <property type="molecule type" value="Genomic_DNA"/>
</dbReference>
<keyword evidence="6" id="KW-0175">Coiled coil</keyword>
<keyword evidence="2" id="KW-0479">Metal-binding</keyword>
<dbReference type="Pfam" id="PF13976">
    <property type="entry name" value="gag_pre-integrs"/>
    <property type="match status" value="1"/>
</dbReference>
<keyword evidence="3" id="KW-0064">Aspartyl protease</keyword>
<feature type="domain" description="Integrase catalytic" evidence="9">
    <location>
        <begin position="1016"/>
        <end position="1182"/>
    </location>
</feature>
<dbReference type="InterPro" id="IPR012337">
    <property type="entry name" value="RNaseH-like_sf"/>
</dbReference>
<dbReference type="InterPro" id="IPR054722">
    <property type="entry name" value="PolX-like_BBD"/>
</dbReference>
<dbReference type="InterPro" id="IPR013103">
    <property type="entry name" value="RVT_2"/>
</dbReference>
<dbReference type="Pfam" id="PF14223">
    <property type="entry name" value="Retrotran_gag_2"/>
    <property type="match status" value="1"/>
</dbReference>
<dbReference type="GO" id="GO:0004190">
    <property type="term" value="F:aspartic-type endopeptidase activity"/>
    <property type="evidence" value="ECO:0007669"/>
    <property type="project" value="UniProtKB-KW"/>
</dbReference>
<name>A0AAD8JN93_TARER</name>
<keyword evidence="4" id="KW-0378">Hydrolase</keyword>
<dbReference type="PROSITE" id="PS50994">
    <property type="entry name" value="INTEGRASE"/>
    <property type="match status" value="1"/>
</dbReference>
<dbReference type="GO" id="GO:0003676">
    <property type="term" value="F:nucleic acid binding"/>
    <property type="evidence" value="ECO:0007669"/>
    <property type="project" value="InterPro"/>
</dbReference>
<feature type="region of interest" description="Disordered" evidence="7">
    <location>
        <begin position="1280"/>
        <end position="1367"/>
    </location>
</feature>
<sequence length="1894" mass="214582">MATSTLNMNDLDSVQPNRPPRLVSGENFEDWKRCLKAFFYYTDYNQWESIVNGPHVPKTVEGTVTSINTDPSTFTVADTKLLDRDKKALGALILCLHQDIFNRFAEHTTAKSLYDALCEFYDGNEDLKLDRKAQAEKEFNSFVGYSQENLTDITNRFLSVSSNLKKYDDKLGNHEQVAKLLDSLPPRWSLQIKLLKQERNFPDYKLMDVINKLKSFDLDVKRREYNQSMMVPNIPSQNAALISSVANSYIYSAAPGGSLSHMSAKSVGASTNAGSSSNASITTQIPSDTMALFGMFVHSYEALVAGELKGKGMTVEDMYQVDPDDLEETDIQWQMAMLTLRARRFMERTGRRNFGNQGQNSKLGYDKGKLRCYNCKQLGHFKRECPLPIVTEPVNSANPRSTPNQERLEEAKSKNETALLTNFDWSAEIEETKEEINHALVAEIVEIDDNDINCFDPFKEFYGNDEEEKVENVDKDQSDAIVQGHLNHSGLVCEAAVNEVKNEEESKLNLEAMIEKARLDAVDEFKRSTPYCQCDRALAAEKLVIGLPYDVIEDMCSSACKIRLISIYKANRLLMSNENELKRTIKELKLSESKYFVKLREALKENEHLKRTLLEKNCEINYLTEQVTLAEFEARKLKNKLQQWTISSMKREELCKKKGGPELRLNDTDSSIAGLSEVNLKEVREDYAYGGSVGLGCSSSSDCSSYDSKKSFEDISLINSICSNVSCSDNSMFNSNLGCSTSNSNMLNDVLFENVCENGKDKLSGHVSESQTKTNCFQKFFTHQIPSFTPVRISKPKDKESSFSYILKPKSEPEKEHSNAVVNSHWHIDSGCSRHMTGLKDLLTNYRIINGGYVAFAGDKKGGKMIGQGEVSNGSLTLEDVNYVPELAFNLLSVSQICDKNIPVMFLPNECLFLKPEFTIPEEMVIMRAPRRNDTYMLNMGSKESNSTVTCLLSKASSFESFQWHRRLGHINFKILNKLVKNNLVRGLPLNLVEKCMACAKGKQHKKPHKLKITNTISEPLELLHTDLFGPISVKSIAKKSYCLVVTDDYSRYTWVRFMAYKSETAEELMKLIPLIEVLGKRKVQAIRSDNGTEFRNHIFNSFCEQRGILRQFSAARTPQQNGVAERKNRTLVEAARTMLIESKLPIIFWAEAVNCAAYVLNRVLIVKEKMKTSYQLFRGIKPLIDFLRPFGCSCTLLNTQDQKTKFGAVSDECFFVGYSNTQKAYRVYNKRTRIVQESYYVDWQESNTTSIGSEPAWFYDSTTIFKSFNLPDSDDDDIIPHTSVSIFNHPPTQSQPQPSTTQLPPTSFDIPPPPPPQTVPTSPSDIPSSSTTIQSTTTNTIPLTSPTSSQPSNQTPSTETNPLTNPLLLNTDFKTLKNHPHDYIIGSINDGVRTRSQSGLINECLYVAFLSQVVSKNYKQALEDPSWVDAMQMELQQFRKLKVWELVDLPPNKCPIGTKWVFRNKPDDRGVVIRNKARLVVQEFAQEEGIDYTEVFAPVARLEAIRIFLAHAANKNFKVYQMDVKCAFLYGDIDEEIYVSPRIWYETLTQYLLSKGFSRGTIDMTLFKKEVNGELLIVQVYVDDIISGSTNEGLCREFEKVMMDRFEMTIMGEMCFFLGLQVEQKPDGILIHQEKYIKEILTKFGMDDSSPELIPFTAQTCLTSDDNGNPVDAHRYRSMIGSLMYLTASRPDITFAVCYCARFQANPKESHEKAVKRIFRYLKGSSRLGLWYPKGGNFDLHAFSDSDHAGCRINRKSVTGGCQYLGECLVSWQSKKQTTVSLSTGEAEYIAASSCCCQVLWIQHQMMDYGINFLHTPLFCDNEAAVGIAKNPIHHTRTKHIETRIHAIRDAQEKGFIDIIPIETRKQKADLFTKTFDKPCFYELISMLGLISF</sequence>
<dbReference type="InterPro" id="IPR025724">
    <property type="entry name" value="GAG-pre-integrase_dom"/>
</dbReference>
<evidence type="ECO:0000256" key="4">
    <source>
        <dbReference type="ARBA" id="ARBA00022801"/>
    </source>
</evidence>
<reference evidence="10" key="1">
    <citation type="journal article" date="2023" name="bioRxiv">
        <title>Improved chromosome-level genome assembly for marigold (Tagetes erecta).</title>
        <authorList>
            <person name="Jiang F."/>
            <person name="Yuan L."/>
            <person name="Wang S."/>
            <person name="Wang H."/>
            <person name="Xu D."/>
            <person name="Wang A."/>
            <person name="Fan W."/>
        </authorList>
    </citation>
    <scope>NUCLEOTIDE SEQUENCE</scope>
    <source>
        <strain evidence="10">WSJ</strain>
        <tissue evidence="10">Leaf</tissue>
    </source>
</reference>
<dbReference type="SUPFAM" id="SSF57756">
    <property type="entry name" value="Retrovirus zinc finger-like domains"/>
    <property type="match status" value="1"/>
</dbReference>
<comment type="caution">
    <text evidence="10">The sequence shown here is derived from an EMBL/GenBank/DDBJ whole genome shotgun (WGS) entry which is preliminary data.</text>
</comment>